<evidence type="ECO:0000313" key="1">
    <source>
        <dbReference type="EMBL" id="GBM14462.1"/>
    </source>
</evidence>
<accession>A0A4Y2DI16</accession>
<dbReference type="OrthoDB" id="8065733at2759"/>
<proteinExistence type="predicted"/>
<dbReference type="EMBL" id="BGPR01089530">
    <property type="protein sequence ID" value="GBM15666.1"/>
    <property type="molecule type" value="Genomic_DNA"/>
</dbReference>
<organism evidence="2 3">
    <name type="scientific">Araneus ventricosus</name>
    <name type="common">Orbweaver spider</name>
    <name type="synonym">Epeira ventricosa</name>
    <dbReference type="NCBI Taxonomy" id="182803"/>
    <lineage>
        <taxon>Eukaryota</taxon>
        <taxon>Metazoa</taxon>
        <taxon>Ecdysozoa</taxon>
        <taxon>Arthropoda</taxon>
        <taxon>Chelicerata</taxon>
        <taxon>Arachnida</taxon>
        <taxon>Araneae</taxon>
        <taxon>Araneomorphae</taxon>
        <taxon>Entelegynae</taxon>
        <taxon>Araneoidea</taxon>
        <taxon>Araneidae</taxon>
        <taxon>Araneus</taxon>
    </lineage>
</organism>
<evidence type="ECO:0000313" key="3">
    <source>
        <dbReference type="Proteomes" id="UP000499080"/>
    </source>
</evidence>
<evidence type="ECO:0000313" key="2">
    <source>
        <dbReference type="EMBL" id="GBM15666.1"/>
    </source>
</evidence>
<name>A0A4Y2DI16_ARAVE</name>
<sequence>MGSPSTINTKLGWILSGMVYAGPNFRIQKSVIGHVQVEFELKRFWDLESIPNDDSVSVCEDTYVNTVTRTEAGRYVVTLPFKSPPELGNTQTRALKCFYHLEGKLLRGVLF</sequence>
<dbReference type="EMBL" id="BGPR01089225">
    <property type="protein sequence ID" value="GBM14462.1"/>
    <property type="molecule type" value="Genomic_DNA"/>
</dbReference>
<keyword evidence="3" id="KW-1185">Reference proteome</keyword>
<protein>
    <submittedName>
        <fullName evidence="2">Uncharacterized protein</fullName>
    </submittedName>
</protein>
<dbReference type="Proteomes" id="UP000499080">
    <property type="component" value="Unassembled WGS sequence"/>
</dbReference>
<gene>
    <name evidence="2" type="ORF">AVEN_10763_1</name>
    <name evidence="1" type="ORF">AVEN_255921_1</name>
</gene>
<reference evidence="2 3" key="1">
    <citation type="journal article" date="2019" name="Sci. Rep.">
        <title>Orb-weaving spider Araneus ventricosus genome elucidates the spidroin gene catalogue.</title>
        <authorList>
            <person name="Kono N."/>
            <person name="Nakamura H."/>
            <person name="Ohtoshi R."/>
            <person name="Moran D.A.P."/>
            <person name="Shinohara A."/>
            <person name="Yoshida Y."/>
            <person name="Fujiwara M."/>
            <person name="Mori M."/>
            <person name="Tomita M."/>
            <person name="Arakawa K."/>
        </authorList>
    </citation>
    <scope>NUCLEOTIDE SEQUENCE [LARGE SCALE GENOMIC DNA]</scope>
</reference>
<dbReference type="AlphaFoldDB" id="A0A4Y2DI16"/>
<comment type="caution">
    <text evidence="2">The sequence shown here is derived from an EMBL/GenBank/DDBJ whole genome shotgun (WGS) entry which is preliminary data.</text>
</comment>